<feature type="region of interest" description="Disordered" evidence="1">
    <location>
        <begin position="172"/>
        <end position="232"/>
    </location>
</feature>
<feature type="compositionally biased region" description="Low complexity" evidence="1">
    <location>
        <begin position="672"/>
        <end position="683"/>
    </location>
</feature>
<evidence type="ECO:0000256" key="1">
    <source>
        <dbReference type="SAM" id="MobiDB-lite"/>
    </source>
</evidence>
<dbReference type="OrthoDB" id="3138648at2759"/>
<keyword evidence="3" id="KW-1185">Reference proteome</keyword>
<accession>G4TES1</accession>
<reference evidence="2 3" key="1">
    <citation type="journal article" date="2011" name="PLoS Pathog.">
        <title>Endophytic Life Strategies Decoded by Genome and Transcriptome Analyses of the Mutualistic Root Symbiont Piriformospora indica.</title>
        <authorList>
            <person name="Zuccaro A."/>
            <person name="Lahrmann U."/>
            <person name="Guldener U."/>
            <person name="Langen G."/>
            <person name="Pfiffi S."/>
            <person name="Biedenkopf D."/>
            <person name="Wong P."/>
            <person name="Samans B."/>
            <person name="Grimm C."/>
            <person name="Basiewicz M."/>
            <person name="Murat C."/>
            <person name="Martin F."/>
            <person name="Kogel K.H."/>
        </authorList>
    </citation>
    <scope>NUCLEOTIDE SEQUENCE [LARGE SCALE GENOMIC DNA]</scope>
    <source>
        <strain evidence="2 3">DSM 11827</strain>
    </source>
</reference>
<comment type="caution">
    <text evidence="2">The sequence shown here is derived from an EMBL/GenBank/DDBJ whole genome shotgun (WGS) entry which is preliminary data.</text>
</comment>
<dbReference type="InParanoid" id="G4TES1"/>
<dbReference type="AlphaFoldDB" id="G4TES1"/>
<dbReference type="HOGENOM" id="CLU_370131_0_0_1"/>
<name>G4TES1_SERID</name>
<evidence type="ECO:0000313" key="3">
    <source>
        <dbReference type="Proteomes" id="UP000007148"/>
    </source>
</evidence>
<feature type="compositionally biased region" description="Low complexity" evidence="1">
    <location>
        <begin position="200"/>
        <end position="210"/>
    </location>
</feature>
<evidence type="ECO:0000313" key="2">
    <source>
        <dbReference type="EMBL" id="CCA69812.1"/>
    </source>
</evidence>
<gene>
    <name evidence="2" type="ORF">PIIN_03753</name>
</gene>
<organism evidence="2 3">
    <name type="scientific">Serendipita indica (strain DSM 11827)</name>
    <name type="common">Root endophyte fungus</name>
    <name type="synonym">Piriformospora indica</name>
    <dbReference type="NCBI Taxonomy" id="1109443"/>
    <lineage>
        <taxon>Eukaryota</taxon>
        <taxon>Fungi</taxon>
        <taxon>Dikarya</taxon>
        <taxon>Basidiomycota</taxon>
        <taxon>Agaricomycotina</taxon>
        <taxon>Agaricomycetes</taxon>
        <taxon>Sebacinales</taxon>
        <taxon>Serendipitaceae</taxon>
        <taxon>Serendipita</taxon>
    </lineage>
</organism>
<dbReference type="EMBL" id="CAFZ01000064">
    <property type="protein sequence ID" value="CCA69812.1"/>
    <property type="molecule type" value="Genomic_DNA"/>
</dbReference>
<proteinExistence type="predicted"/>
<feature type="region of interest" description="Disordered" evidence="1">
    <location>
        <begin position="575"/>
        <end position="701"/>
    </location>
</feature>
<dbReference type="Proteomes" id="UP000007148">
    <property type="component" value="Unassembled WGS sequence"/>
</dbReference>
<protein>
    <submittedName>
        <fullName evidence="2">Uncharacterized protein</fullName>
    </submittedName>
</protein>
<sequence length="841" mass="90941">MSSTQADLLESIPFVRDITPLDLIDLPNNLFQSLPKPCNMKRSAASGGPIWPPVLTNVLCNGPHIPPLVVDVVLNSSSGLLILHHKPHLVGKQGLEEHYNWLSAFIYRQTRGWDPAALARNTIEIKPSQPGEHQRGIIRNRKQISSKVQTIGEYLKDTHWAYVCQGPRPPKDVLPLTGPASSSSSSTALVSGRQRGSAVSSNTRRSNSTSTREHVQYPPQQSSPPRRHILPPQKAYSTDVGDFDLSHVSLEPSWLPPTPFSLPSTPSHSPFLYPSDVPDFEFVDARVFGYDPSSWPEFEEQFGSYTTYGRTPTTLEAYVARHQSSLPLPHHHEARLPGLELAELSLSVYFSVNARGAEADDKAGEVAVNPSLRAGKHVLATLQPASAHSPSPVSQGGFGIAARTILGGIQQNSMLKVYQVDLPLHFPHGLVDRRFLRQAAGSDIHVKGLVRLMGSPRNGAPVANLWKVTSTVYFTPGDFNGSPGSPESLAGYEEETPLRIEGGNVVIPSITNDFISRLWERIIIENDTVELTRYTIVQTIARCSPEAASPALAIIYSLRQAASPGEQAMVYTLSTESEGQASSPMEVENMRYPEQTPRARRRASLSPALPTRITGRRKPSLSHTASSVDEGRATPVSMTGYHPRPSARRTPSNSAPAPYPPSSPAGTVGPIRSSRSRGSVSHSTGASHPMRFPLTPQASPSNLRATHHQLLDPSASSTVQVGGLETTLNHHAPIGTSSSADIFALPSGDSAAYSGALDGLSASTSGYTSTDWSHLLHGAAAPMATTGSAAPSWQYATAPDMISHYPPQPSTTTYTTFHAHAPYDNTNADDHFYFIKGSRWD</sequence>